<keyword evidence="3" id="KW-1185">Reference proteome</keyword>
<reference evidence="2" key="1">
    <citation type="submission" date="2021-06" db="EMBL/GenBank/DDBJ databases">
        <authorList>
            <person name="Kallberg Y."/>
            <person name="Tangrot J."/>
            <person name="Rosling A."/>
        </authorList>
    </citation>
    <scope>NUCLEOTIDE SEQUENCE</scope>
    <source>
        <strain evidence="2">MA453B</strain>
    </source>
</reference>
<sequence>NLSDEQIVNLVQSEKKEENEESDSNDEEILPVSVKNAVSGESETIVEFEEDPFDETTPDIEMKKVININITHSDHVDFSLDDKYSDENEENKFENNDDVQNNLKYELEDLKK</sequence>
<accession>A0A9N9JVY4</accession>
<feature type="non-terminal residue" evidence="2">
    <location>
        <position position="1"/>
    </location>
</feature>
<evidence type="ECO:0000313" key="2">
    <source>
        <dbReference type="EMBL" id="CAG8794302.1"/>
    </source>
</evidence>
<evidence type="ECO:0000256" key="1">
    <source>
        <dbReference type="SAM" id="MobiDB-lite"/>
    </source>
</evidence>
<name>A0A9N9JVY4_9GLOM</name>
<dbReference type="AlphaFoldDB" id="A0A9N9JVY4"/>
<proteinExistence type="predicted"/>
<evidence type="ECO:0000313" key="3">
    <source>
        <dbReference type="Proteomes" id="UP000789405"/>
    </source>
</evidence>
<feature type="region of interest" description="Disordered" evidence="1">
    <location>
        <begin position="1"/>
        <end position="30"/>
    </location>
</feature>
<comment type="caution">
    <text evidence="2">The sequence shown here is derived from an EMBL/GenBank/DDBJ whole genome shotgun (WGS) entry which is preliminary data.</text>
</comment>
<dbReference type="Proteomes" id="UP000789405">
    <property type="component" value="Unassembled WGS sequence"/>
</dbReference>
<protein>
    <submittedName>
        <fullName evidence="2">15930_t:CDS:1</fullName>
    </submittedName>
</protein>
<gene>
    <name evidence="2" type="ORF">DERYTH_LOCUS22040</name>
</gene>
<organism evidence="2 3">
    <name type="scientific">Dentiscutata erythropus</name>
    <dbReference type="NCBI Taxonomy" id="1348616"/>
    <lineage>
        <taxon>Eukaryota</taxon>
        <taxon>Fungi</taxon>
        <taxon>Fungi incertae sedis</taxon>
        <taxon>Mucoromycota</taxon>
        <taxon>Glomeromycotina</taxon>
        <taxon>Glomeromycetes</taxon>
        <taxon>Diversisporales</taxon>
        <taxon>Gigasporaceae</taxon>
        <taxon>Dentiscutata</taxon>
    </lineage>
</organism>
<feature type="non-terminal residue" evidence="2">
    <location>
        <position position="112"/>
    </location>
</feature>
<feature type="compositionally biased region" description="Polar residues" evidence="1">
    <location>
        <begin position="1"/>
        <end position="12"/>
    </location>
</feature>
<dbReference type="EMBL" id="CAJVPY010029540">
    <property type="protein sequence ID" value="CAG8794302.1"/>
    <property type="molecule type" value="Genomic_DNA"/>
</dbReference>
<feature type="compositionally biased region" description="Acidic residues" evidence="1">
    <location>
        <begin position="19"/>
        <end position="29"/>
    </location>
</feature>